<evidence type="ECO:0000313" key="2">
    <source>
        <dbReference type="Proteomes" id="UP001239795"/>
    </source>
</evidence>
<sequence length="79" mass="8633">MGCGRELGASSGVETAGILGWGKYQTYYSFCLLFLFLVSTALQPPFCPLLDTAYNLKSWPTMKMREAGLFRSLGVGVNT</sequence>
<gene>
    <name evidence="1" type="ORF">CMEL01_14644</name>
</gene>
<comment type="caution">
    <text evidence="1">The sequence shown here is derived from an EMBL/GenBank/DDBJ whole genome shotgun (WGS) entry which is preliminary data.</text>
</comment>
<name>A0AAI9UND0_9PEZI</name>
<protein>
    <submittedName>
        <fullName evidence="1">Uncharacterized protein</fullName>
    </submittedName>
</protein>
<organism evidence="1 2">
    <name type="scientific">Colletotrichum melonis</name>
    <dbReference type="NCBI Taxonomy" id="1209925"/>
    <lineage>
        <taxon>Eukaryota</taxon>
        <taxon>Fungi</taxon>
        <taxon>Dikarya</taxon>
        <taxon>Ascomycota</taxon>
        <taxon>Pezizomycotina</taxon>
        <taxon>Sordariomycetes</taxon>
        <taxon>Hypocreomycetidae</taxon>
        <taxon>Glomerellales</taxon>
        <taxon>Glomerellaceae</taxon>
        <taxon>Colletotrichum</taxon>
        <taxon>Colletotrichum acutatum species complex</taxon>
    </lineage>
</organism>
<evidence type="ECO:0000313" key="1">
    <source>
        <dbReference type="EMBL" id="KAK1461690.1"/>
    </source>
</evidence>
<proteinExistence type="predicted"/>
<keyword evidence="2" id="KW-1185">Reference proteome</keyword>
<dbReference type="AlphaFoldDB" id="A0AAI9UND0"/>
<reference evidence="1 2" key="1">
    <citation type="submission" date="2016-10" db="EMBL/GenBank/DDBJ databases">
        <title>The genome sequence of Colletotrichum fioriniae PJ7.</title>
        <authorList>
            <person name="Baroncelli R."/>
        </authorList>
    </citation>
    <scope>NUCLEOTIDE SEQUENCE [LARGE SCALE GENOMIC DNA]</scope>
    <source>
        <strain evidence="1">Col 31</strain>
    </source>
</reference>
<accession>A0AAI9UND0</accession>
<dbReference type="Proteomes" id="UP001239795">
    <property type="component" value="Unassembled WGS sequence"/>
</dbReference>
<dbReference type="EMBL" id="MLGG01000010">
    <property type="protein sequence ID" value="KAK1461690.1"/>
    <property type="molecule type" value="Genomic_DNA"/>
</dbReference>